<evidence type="ECO:0000313" key="1">
    <source>
        <dbReference type="EMBL" id="MFL0196441.1"/>
    </source>
</evidence>
<dbReference type="EMBL" id="JBJHZX010000018">
    <property type="protein sequence ID" value="MFL0196441.1"/>
    <property type="molecule type" value="Genomic_DNA"/>
</dbReference>
<protein>
    <recommendedName>
        <fullName evidence="3">Transposase</fullName>
    </recommendedName>
</protein>
<comment type="caution">
    <text evidence="1">The sequence shown here is derived from an EMBL/GenBank/DDBJ whole genome shotgun (WGS) entry which is preliminary data.</text>
</comment>
<proteinExistence type="predicted"/>
<keyword evidence="2" id="KW-1185">Reference proteome</keyword>
<name>A0ABW8SM62_9CLOT</name>
<dbReference type="RefSeq" id="WP_406792553.1">
    <property type="nucleotide sequence ID" value="NZ_JBJHZX010000018.1"/>
</dbReference>
<accession>A0ABW8SM62</accession>
<reference evidence="1 2" key="1">
    <citation type="submission" date="2024-11" db="EMBL/GenBank/DDBJ databases">
        <authorList>
            <person name="Heng Y.C."/>
            <person name="Lim A.C.H."/>
            <person name="Lee J.K.Y."/>
            <person name="Kittelmann S."/>
        </authorList>
    </citation>
    <scope>NUCLEOTIDE SEQUENCE [LARGE SCALE GENOMIC DNA]</scope>
    <source>
        <strain evidence="1 2">WILCCON 0269</strain>
    </source>
</reference>
<evidence type="ECO:0000313" key="2">
    <source>
        <dbReference type="Proteomes" id="UP001623660"/>
    </source>
</evidence>
<gene>
    <name evidence="1" type="ORF">ACJDU8_12870</name>
</gene>
<organism evidence="1 2">
    <name type="scientific">Candidatus Clostridium eludens</name>
    <dbReference type="NCBI Taxonomy" id="3381663"/>
    <lineage>
        <taxon>Bacteria</taxon>
        <taxon>Bacillati</taxon>
        <taxon>Bacillota</taxon>
        <taxon>Clostridia</taxon>
        <taxon>Eubacteriales</taxon>
        <taxon>Clostridiaceae</taxon>
        <taxon>Clostridium</taxon>
    </lineage>
</organism>
<sequence>MKYVLLQTEVGKQIKIIDNSTYTGKKKVEKLCMEGFKCIGYLESEQPPQRLLRGFNKNLNDKLEEKYKKLWDIQEILKS</sequence>
<evidence type="ECO:0008006" key="3">
    <source>
        <dbReference type="Google" id="ProtNLM"/>
    </source>
</evidence>
<dbReference type="Proteomes" id="UP001623660">
    <property type="component" value="Unassembled WGS sequence"/>
</dbReference>